<gene>
    <name evidence="1" type="ordered locus">RHECIAT_CH0000484</name>
</gene>
<dbReference type="EMBL" id="CP001074">
    <property type="protein sequence ID" value="ACE89477.1"/>
    <property type="molecule type" value="Genomic_DNA"/>
</dbReference>
<dbReference type="KEGG" id="rec:RHECIAT_CH0000484"/>
<name>B3Q045_RHIE6</name>
<sequence>MADDQEMSGGTLGASEWLTTHHTYSESELSKIREFWTPSDQWRGEIESLLSLDKLDALDESRSEFEKIKADRLSGKSNFEELATTFLRRSSSAVGKASGTMQKAYIQRVQELATDLSALLQEPSIRGTPADLFALARRNMDPNFVFKVEMELLTDLAMISMLANIRLRNRTLPDEEVVHAIVDKTTYDRFRFASGAINFYERSTGKTATGWVDGSKQSEAIGFLMAIMNPVLQSVGQPQISAESARKEIQEVKKAFGAGVNPNEIGFGTGRLPGT</sequence>
<dbReference type="Proteomes" id="UP000008817">
    <property type="component" value="Chromosome"/>
</dbReference>
<organism evidence="1 2">
    <name type="scientific">Rhizobium etli (strain CIAT 652)</name>
    <dbReference type="NCBI Taxonomy" id="491916"/>
    <lineage>
        <taxon>Bacteria</taxon>
        <taxon>Pseudomonadati</taxon>
        <taxon>Pseudomonadota</taxon>
        <taxon>Alphaproteobacteria</taxon>
        <taxon>Hyphomicrobiales</taxon>
        <taxon>Rhizobiaceae</taxon>
        <taxon>Rhizobium/Agrobacterium group</taxon>
        <taxon>Rhizobium</taxon>
    </lineage>
</organism>
<evidence type="ECO:0000313" key="2">
    <source>
        <dbReference type="Proteomes" id="UP000008817"/>
    </source>
</evidence>
<dbReference type="AlphaFoldDB" id="B3Q045"/>
<accession>B3Q045</accession>
<reference evidence="1 2" key="1">
    <citation type="submission" date="2008-04" db="EMBL/GenBank/DDBJ databases">
        <title>Genome diversity and DNA divergence of Rhizobium etli.</title>
        <authorList>
            <person name="Gonzalez V."/>
            <person name="Acosta J.L."/>
            <person name="Santamaria R.I."/>
            <person name="Bustos P."/>
            <person name="Hernandez-Gonzalez I.L."/>
            <person name="Fernandez J.L."/>
            <person name="Diaz R."/>
            <person name="Flores M."/>
            <person name="Mora J."/>
            <person name="Palacios R."/>
            <person name="Davila G."/>
        </authorList>
    </citation>
    <scope>NUCLEOTIDE SEQUENCE [LARGE SCALE GENOMIC DNA]</scope>
    <source>
        <strain evidence="1 2">CIAT 652</strain>
    </source>
</reference>
<dbReference type="HOGENOM" id="CLU_1011469_0_0_5"/>
<proteinExistence type="predicted"/>
<protein>
    <submittedName>
        <fullName evidence="1">Uncharacterized protein</fullName>
    </submittedName>
</protein>
<evidence type="ECO:0000313" key="1">
    <source>
        <dbReference type="EMBL" id="ACE89477.1"/>
    </source>
</evidence>